<dbReference type="EMBL" id="WWCU01000014">
    <property type="protein sequence ID" value="MYN08533.1"/>
    <property type="molecule type" value="Genomic_DNA"/>
</dbReference>
<dbReference type="Proteomes" id="UP000450676">
    <property type="component" value="Unassembled WGS sequence"/>
</dbReference>
<organism evidence="1 2">
    <name type="scientific">Pseudoduganella aquatica</name>
    <dbReference type="NCBI Taxonomy" id="2660641"/>
    <lineage>
        <taxon>Bacteria</taxon>
        <taxon>Pseudomonadati</taxon>
        <taxon>Pseudomonadota</taxon>
        <taxon>Betaproteobacteria</taxon>
        <taxon>Burkholderiales</taxon>
        <taxon>Oxalobacteraceae</taxon>
        <taxon>Telluria group</taxon>
        <taxon>Pseudoduganella</taxon>
    </lineage>
</organism>
<dbReference type="RefSeq" id="WP_223149351.1">
    <property type="nucleotide sequence ID" value="NZ_WWCU01000014.1"/>
</dbReference>
<sequence length="116" mass="12422">MTITLVHAAVPADRWRSLHGASYIIHGGSLADQQTPTANDKKLSLVIDGAPAREIFNSIGPDLSETCSDEKGDRARIKKGVSCTFTTKDKGAKEGPYRCWIGINLKTGDSVATMSC</sequence>
<gene>
    <name evidence="1" type="ORF">GTP77_14420</name>
</gene>
<dbReference type="AlphaFoldDB" id="A0A7X4KMU8"/>
<accession>A0A7X4KMU8</accession>
<protein>
    <submittedName>
        <fullName evidence="1">Uncharacterized protein</fullName>
    </submittedName>
</protein>
<evidence type="ECO:0000313" key="2">
    <source>
        <dbReference type="Proteomes" id="UP000450676"/>
    </source>
</evidence>
<name>A0A7X4KMU8_9BURK</name>
<reference evidence="1 2" key="1">
    <citation type="submission" date="2019-12" db="EMBL/GenBank/DDBJ databases">
        <title>Novel species isolated from a subtropical stream in China.</title>
        <authorList>
            <person name="Lu H."/>
        </authorList>
    </citation>
    <scope>NUCLEOTIDE SEQUENCE [LARGE SCALE GENOMIC DNA]</scope>
    <source>
        <strain evidence="1 2">FT127W</strain>
    </source>
</reference>
<proteinExistence type="predicted"/>
<evidence type="ECO:0000313" key="1">
    <source>
        <dbReference type="EMBL" id="MYN08533.1"/>
    </source>
</evidence>
<keyword evidence="2" id="KW-1185">Reference proteome</keyword>
<comment type="caution">
    <text evidence="1">The sequence shown here is derived from an EMBL/GenBank/DDBJ whole genome shotgun (WGS) entry which is preliminary data.</text>
</comment>